<sequence length="242" mass="25094">MSASLDPPSGGDSRSATVADSLGGILDAAARGVFPPADGGTTIVSQPSPRDAGVLAFTAHSVVFTDEDPDWVRDALARTDCDALAATMNARFLTALMDRTGRVSDTVDVLLTGAALPGEPPIALTEIDDPGHPRVAAARRRREGVRVWAADGGVLVLGRGVAGRWEVAVEVDEGVRHRGVGRRLVTAARQLAGGAAVWAQVAAGNARSLRAFQAAGYRPVGSEVLLAPGAGRHRKMPVWPSE</sequence>
<dbReference type="EMBL" id="CP015098">
    <property type="protein sequence ID" value="AMW12983.1"/>
    <property type="molecule type" value="Genomic_DNA"/>
</dbReference>
<dbReference type="STRING" id="1783515.A4E84_27920"/>
<evidence type="ECO:0000313" key="3">
    <source>
        <dbReference type="Proteomes" id="UP000076096"/>
    </source>
</evidence>
<accession>A0A143C6C1</accession>
<dbReference type="SUPFAM" id="SSF55729">
    <property type="entry name" value="Acyl-CoA N-acyltransferases (Nat)"/>
    <property type="match status" value="1"/>
</dbReference>
<protein>
    <submittedName>
        <fullName evidence="2">GCN5 family acetyltransferase</fullName>
    </submittedName>
</protein>
<name>A0A143C6C1_9ACTN</name>
<keyword evidence="2" id="KW-0808">Transferase</keyword>
<dbReference type="Proteomes" id="UP000076096">
    <property type="component" value="Chromosome"/>
</dbReference>
<organism evidence="2 3">
    <name type="scientific">Streptomyces qaidamensis</name>
    <dbReference type="NCBI Taxonomy" id="1783515"/>
    <lineage>
        <taxon>Bacteria</taxon>
        <taxon>Bacillati</taxon>
        <taxon>Actinomycetota</taxon>
        <taxon>Actinomycetes</taxon>
        <taxon>Kitasatosporales</taxon>
        <taxon>Streptomycetaceae</taxon>
        <taxon>Streptomyces</taxon>
        <taxon>Streptomyces aurantiacus group</taxon>
    </lineage>
</organism>
<dbReference type="InterPro" id="IPR016181">
    <property type="entry name" value="Acyl_CoA_acyltransferase"/>
</dbReference>
<feature type="domain" description="N-acetyltransferase" evidence="1">
    <location>
        <begin position="96"/>
        <end position="238"/>
    </location>
</feature>
<dbReference type="Gene3D" id="3.40.630.30">
    <property type="match status" value="1"/>
</dbReference>
<gene>
    <name evidence="2" type="ORF">A4E84_27920</name>
</gene>
<dbReference type="InterPro" id="IPR000182">
    <property type="entry name" value="GNAT_dom"/>
</dbReference>
<evidence type="ECO:0000313" key="2">
    <source>
        <dbReference type="EMBL" id="AMW12983.1"/>
    </source>
</evidence>
<dbReference type="Pfam" id="PF00583">
    <property type="entry name" value="Acetyltransf_1"/>
    <property type="match status" value="1"/>
</dbReference>
<keyword evidence="3" id="KW-1185">Reference proteome</keyword>
<reference evidence="3" key="1">
    <citation type="submission" date="2016-04" db="EMBL/GenBank/DDBJ databases">
        <authorList>
            <person name="Zhang B."/>
        </authorList>
    </citation>
    <scope>NUCLEOTIDE SEQUENCE [LARGE SCALE GENOMIC DNA]</scope>
    <source>
        <strain evidence="3">S10</strain>
    </source>
</reference>
<evidence type="ECO:0000259" key="1">
    <source>
        <dbReference type="PROSITE" id="PS51186"/>
    </source>
</evidence>
<dbReference type="GO" id="GO:0016747">
    <property type="term" value="F:acyltransferase activity, transferring groups other than amino-acyl groups"/>
    <property type="evidence" value="ECO:0007669"/>
    <property type="project" value="InterPro"/>
</dbReference>
<dbReference type="AlphaFoldDB" id="A0A143C6C1"/>
<dbReference type="KEGG" id="stsi:A4E84_27920"/>
<dbReference type="PROSITE" id="PS51186">
    <property type="entry name" value="GNAT"/>
    <property type="match status" value="1"/>
</dbReference>
<proteinExistence type="predicted"/>